<dbReference type="OrthoDB" id="10660099at2759"/>
<accession>A0A1J1HTW0</accession>
<proteinExistence type="predicted"/>
<evidence type="ECO:0000313" key="3">
    <source>
        <dbReference type="Proteomes" id="UP000183832"/>
    </source>
</evidence>
<feature type="region of interest" description="Disordered" evidence="1">
    <location>
        <begin position="1"/>
        <end position="28"/>
    </location>
</feature>
<evidence type="ECO:0000256" key="1">
    <source>
        <dbReference type="SAM" id="MobiDB-lite"/>
    </source>
</evidence>
<dbReference type="Proteomes" id="UP000183832">
    <property type="component" value="Unassembled WGS sequence"/>
</dbReference>
<dbReference type="EMBL" id="CVRI01000020">
    <property type="protein sequence ID" value="CRK90812.1"/>
    <property type="molecule type" value="Genomic_DNA"/>
</dbReference>
<organism evidence="2 3">
    <name type="scientific">Clunio marinus</name>
    <dbReference type="NCBI Taxonomy" id="568069"/>
    <lineage>
        <taxon>Eukaryota</taxon>
        <taxon>Metazoa</taxon>
        <taxon>Ecdysozoa</taxon>
        <taxon>Arthropoda</taxon>
        <taxon>Hexapoda</taxon>
        <taxon>Insecta</taxon>
        <taxon>Pterygota</taxon>
        <taxon>Neoptera</taxon>
        <taxon>Endopterygota</taxon>
        <taxon>Diptera</taxon>
        <taxon>Nematocera</taxon>
        <taxon>Chironomoidea</taxon>
        <taxon>Chironomidae</taxon>
        <taxon>Clunio</taxon>
    </lineage>
</organism>
<name>A0A1J1HTW0_9DIPT</name>
<feature type="compositionally biased region" description="Basic residues" evidence="1">
    <location>
        <begin position="1"/>
        <end position="17"/>
    </location>
</feature>
<keyword evidence="3" id="KW-1185">Reference proteome</keyword>
<gene>
    <name evidence="2" type="ORF">CLUMA_CG004502</name>
</gene>
<reference evidence="2 3" key="1">
    <citation type="submission" date="2015-04" db="EMBL/GenBank/DDBJ databases">
        <authorList>
            <person name="Syromyatnikov M.Y."/>
            <person name="Popov V.N."/>
        </authorList>
    </citation>
    <scope>NUCLEOTIDE SEQUENCE [LARGE SCALE GENOMIC DNA]</scope>
</reference>
<evidence type="ECO:0000313" key="2">
    <source>
        <dbReference type="EMBL" id="CRK90812.1"/>
    </source>
</evidence>
<protein>
    <submittedName>
        <fullName evidence="2">CLUMA_CG004502, isoform A</fullName>
    </submittedName>
</protein>
<sequence length="1563" mass="177859">MSPSKKKKRSSILKRRQSSLDSPEATTTASALPKRGILFKKTNTVKEFIHCDERPTVWGNSYETSIAKSEGSSDGSTAQKISFDFTNTYIHTSTSSTLCEVDKENFIASLAPPEIYSEPQKVDRESTSLNNSQGSSLNLDNVTVPMINDEKIRLKKYEPENLNLTTLHDASNYLAAGSSRSLNNLILSPRKTVVYHDKPTDIVVSIHDKVFVKKDDISISWEHNDISSDLVKSCSNRITTFANNTMNITLENEEKKVPSVFKEPKCFKPPEEFTTIPKHLTNLSTNFNSPPIKTPKLNHQEIIVDDFMDLVVSETPTKNLCPQMCMVKKHNITPMALDTQPPAKVVYSTSKSSWLRKRNLLNDSSKMDLETSVKISPLKARETIFQEKEVEETFLEKTNLKVEANRGTIFEKTLTPEISSLVVSLPPNHRARKTLFDDDIDETIVTKTDEKEKENEMFFDLGADETIKSTKNMTLTKVIDLPSIFKATKIEEANKTVNLSDISLASNFGGQSQRLSTMMNFSGINETGISETTAEIAAKAARLLANPMATTSSNSNLFSRTFQADTPIDELCGSSLHQRSLPAQECRARKTILDGNMSLNVNEMKRDGNEVKITSDLEISGIEPSVENPKNPRATIFELTAMEEEPIAIKSNEEALIKKKNSRQTTYDCHSMISSDNESINEIKTLPTTENTKNIEEGNVKSRQTIYDNQNITLTPKMNDLSIEEKVSKPNIKSRETIYGNQTICDISNVVEEMEDGGVKIEVVEKEKTSRQMIFGDQTIVDSPAVPETLPKASTSTRQTIYENEMMTDSPTVPETLPKPSTSTRQTIYENEMVTDSPAVPKVFLTTTSTRQTIFGNQTISDISGIAEDMNDGDMNIEVVEKEKTTRQTIYRSEMINDSPEVSQTLLKRIASTRQTIYANQTMIESPKNSTEIVEKKKVEIAIYEDSIIEEEITEKPEIVVEVKKTVSGEENCVDDVPRCAPFDAPFRFHQQSLKSLADHSGFVDLIPSPERLLDGGMFPIISPPQDFVSKIYDVDSEITNLDEEKFSISNHKNSKRQTIHEEVCMEIEEVSTVENDRKTVNHHVEMESTFKHPKVLKNVKKRQTTFEETQIEKENLELNNENQTFTVKNDYTKLMNITDADLMLENESFPSMLENKSEDFEVCNASYHNALREFVNVSLSNAALQASPPPIEPTKAKIKKRTFRRPIDMSMKVEDDIESPEKVTHQSHLDIDKFLENLKIRPAVTIRDVPEIDYNFIKKNASRIKLERLAMKAESEERKLTAIKQFPEIPEYKFLIANQLAAMDEEIERKVQERCFITPVFPLACNFEVLLKNKFETDENLIQNWKLDLIFAHLNHIKLKHRAMEPFKIDFTIANPTNNIDQSTIAIHFRNVLMYRNPSYRDCKQHWGFRLILVTEEFLRIVGTDILTQFCPTMNHFFDFLDKYHGNVMKAVTIVKNLFDIIKNYHAIIEKDEESQSLHIIKRHFTHNNEDIVDVEILLIPGHLEDTNVRHVKVKSLTRCDCEHKVTPRPNLINMTGLVLIEIILFDIEKFLQEHTQSVYLT</sequence>